<feature type="chain" id="PRO_5045208502" description="Secreted protein" evidence="1">
    <location>
        <begin position="31"/>
        <end position="160"/>
    </location>
</feature>
<name>A0ABT1HYP9_STRSD</name>
<proteinExistence type="predicted"/>
<gene>
    <name evidence="2" type="ORF">LX15_004329</name>
</gene>
<feature type="signal peptide" evidence="1">
    <location>
        <begin position="1"/>
        <end position="30"/>
    </location>
</feature>
<dbReference type="Proteomes" id="UP001205311">
    <property type="component" value="Unassembled WGS sequence"/>
</dbReference>
<evidence type="ECO:0008006" key="4">
    <source>
        <dbReference type="Google" id="ProtNLM"/>
    </source>
</evidence>
<sequence length="160" mass="16496">MSFLKNFARTLATALVASVALFAGSGAATAAETSAPAVRDLTMEKIGSQRVGDSDWRLTVAVPQPVNDDTLAAPAPEATYTFDHDTSVRIYDTAKSGGTAAVTAMCLAAPIIPAFVKPACAAFAAIVVALAANPLQGDSCYQVYAKFGWPPVGVRVVKCS</sequence>
<reference evidence="2 3" key="1">
    <citation type="submission" date="2022-06" db="EMBL/GenBank/DDBJ databases">
        <title>Genomic Encyclopedia of Archaeal and Bacterial Type Strains, Phase II (KMG-II): from individual species to whole genera.</title>
        <authorList>
            <person name="Goeker M."/>
        </authorList>
    </citation>
    <scope>NUCLEOTIDE SEQUENCE [LARGE SCALE GENOMIC DNA]</scope>
    <source>
        <strain evidence="2 3">DSM 40477</strain>
    </source>
</reference>
<dbReference type="EMBL" id="JAMTCP010000029">
    <property type="protein sequence ID" value="MCP2260610.1"/>
    <property type="molecule type" value="Genomic_DNA"/>
</dbReference>
<keyword evidence="1" id="KW-0732">Signal</keyword>
<dbReference type="RefSeq" id="WP_253671459.1">
    <property type="nucleotide sequence ID" value="NZ_JAMTCP010000029.1"/>
</dbReference>
<evidence type="ECO:0000256" key="1">
    <source>
        <dbReference type="SAM" id="SignalP"/>
    </source>
</evidence>
<evidence type="ECO:0000313" key="2">
    <source>
        <dbReference type="EMBL" id="MCP2260610.1"/>
    </source>
</evidence>
<evidence type="ECO:0000313" key="3">
    <source>
        <dbReference type="Proteomes" id="UP001205311"/>
    </source>
</evidence>
<accession>A0ABT1HYP9</accession>
<comment type="caution">
    <text evidence="2">The sequence shown here is derived from an EMBL/GenBank/DDBJ whole genome shotgun (WGS) entry which is preliminary data.</text>
</comment>
<protein>
    <recommendedName>
        <fullName evidence="4">Secreted protein</fullName>
    </recommendedName>
</protein>
<keyword evidence="3" id="KW-1185">Reference proteome</keyword>
<organism evidence="2 3">
    <name type="scientific">Streptoalloteichus tenebrarius (strain ATCC 17920 / DSM 40477 / JCM 4838 / CBS 697.72 / NBRC 16177 / NCIMB 11028 / NRRL B-12390 / A12253. 1 / ISP 5477)</name>
    <name type="common">Streptomyces tenebrarius</name>
    <dbReference type="NCBI Taxonomy" id="1933"/>
    <lineage>
        <taxon>Bacteria</taxon>
        <taxon>Bacillati</taxon>
        <taxon>Actinomycetota</taxon>
        <taxon>Actinomycetes</taxon>
        <taxon>Pseudonocardiales</taxon>
        <taxon>Pseudonocardiaceae</taxon>
        <taxon>Streptoalloteichus</taxon>
    </lineage>
</organism>